<evidence type="ECO:0000313" key="15">
    <source>
        <dbReference type="Proteomes" id="UP001595897"/>
    </source>
</evidence>
<dbReference type="InterPro" id="IPR015797">
    <property type="entry name" value="NUDIX_hydrolase-like_dom_sf"/>
</dbReference>
<evidence type="ECO:0000256" key="6">
    <source>
        <dbReference type="ARBA" id="ARBA00022801"/>
    </source>
</evidence>
<keyword evidence="7" id="KW-0460">Magnesium</keyword>
<reference evidence="15" key="1">
    <citation type="journal article" date="2019" name="Int. J. Syst. Evol. Microbiol.">
        <title>The Global Catalogue of Microorganisms (GCM) 10K type strain sequencing project: providing services to taxonomists for standard genome sequencing and annotation.</title>
        <authorList>
            <consortium name="The Broad Institute Genomics Platform"/>
            <consortium name="The Broad Institute Genome Sequencing Center for Infectious Disease"/>
            <person name="Wu L."/>
            <person name="Ma J."/>
        </authorList>
    </citation>
    <scope>NUCLEOTIDE SEQUENCE [LARGE SCALE GENOMIC DNA]</scope>
    <source>
        <strain evidence="15">KACC 12507</strain>
    </source>
</reference>
<feature type="domain" description="Nudix hydrolase" evidence="13">
    <location>
        <begin position="48"/>
        <end position="186"/>
    </location>
</feature>
<dbReference type="Proteomes" id="UP001595897">
    <property type="component" value="Unassembled WGS sequence"/>
</dbReference>
<dbReference type="InterPro" id="IPR000086">
    <property type="entry name" value="NUDIX_hydrolase_dom"/>
</dbReference>
<evidence type="ECO:0000256" key="9">
    <source>
        <dbReference type="ARBA" id="ARBA00030162"/>
    </source>
</evidence>
<dbReference type="CDD" id="cd24155">
    <property type="entry name" value="NUDIX_ADPRase"/>
    <property type="match status" value="1"/>
</dbReference>
<dbReference type="PANTHER" id="PTHR11839">
    <property type="entry name" value="UDP/ADP-SUGAR PYROPHOSPHATASE"/>
    <property type="match status" value="1"/>
</dbReference>
<evidence type="ECO:0000259" key="13">
    <source>
        <dbReference type="PROSITE" id="PS51462"/>
    </source>
</evidence>
<comment type="similarity">
    <text evidence="2">Belongs to the Nudix hydrolase family. NudF subfamily.</text>
</comment>
<name>A0ABV9LVF8_9ALTE</name>
<dbReference type="RefSeq" id="WP_382407923.1">
    <property type="nucleotide sequence ID" value="NZ_JBHSGU010000002.1"/>
</dbReference>
<dbReference type="NCBIfam" id="TIGR00052">
    <property type="entry name" value="nudix-type nucleoside diphosphatase, YffH/AdpP family"/>
    <property type="match status" value="1"/>
</dbReference>
<evidence type="ECO:0000256" key="5">
    <source>
        <dbReference type="ARBA" id="ARBA00022723"/>
    </source>
</evidence>
<evidence type="ECO:0000256" key="3">
    <source>
        <dbReference type="ARBA" id="ARBA00012453"/>
    </source>
</evidence>
<organism evidence="14 15">
    <name type="scientific">Glaciecola siphonariae</name>
    <dbReference type="NCBI Taxonomy" id="521012"/>
    <lineage>
        <taxon>Bacteria</taxon>
        <taxon>Pseudomonadati</taxon>
        <taxon>Pseudomonadota</taxon>
        <taxon>Gammaproteobacteria</taxon>
        <taxon>Alteromonadales</taxon>
        <taxon>Alteromonadaceae</taxon>
        <taxon>Glaciecola</taxon>
    </lineage>
</organism>
<accession>A0ABV9LVF8</accession>
<dbReference type="InterPro" id="IPR020084">
    <property type="entry name" value="NUDIX_hydrolase_CS"/>
</dbReference>
<evidence type="ECO:0000256" key="4">
    <source>
        <dbReference type="ARBA" id="ARBA00013297"/>
    </source>
</evidence>
<evidence type="ECO:0000256" key="10">
    <source>
        <dbReference type="ARBA" id="ARBA00030308"/>
    </source>
</evidence>
<comment type="catalytic activity">
    <reaction evidence="12">
        <text>ADP-D-ribose + H2O = D-ribose 5-phosphate + AMP + 2 H(+)</text>
        <dbReference type="Rhea" id="RHEA:10412"/>
        <dbReference type="ChEBI" id="CHEBI:15377"/>
        <dbReference type="ChEBI" id="CHEBI:15378"/>
        <dbReference type="ChEBI" id="CHEBI:57967"/>
        <dbReference type="ChEBI" id="CHEBI:78346"/>
        <dbReference type="ChEBI" id="CHEBI:456215"/>
        <dbReference type="EC" id="3.6.1.13"/>
    </reaction>
</comment>
<comment type="cofactor">
    <cofactor evidence="1">
        <name>Mg(2+)</name>
        <dbReference type="ChEBI" id="CHEBI:18420"/>
    </cofactor>
</comment>
<dbReference type="EC" id="3.6.1.13" evidence="3"/>
<comment type="function">
    <text evidence="8">Acts on ADP-mannose and ADP-glucose as well as ADP-ribose. Prevents glycogen biosynthesis. The reaction catalyzed by this enzyme is a limiting step of the gluconeogenic process.</text>
</comment>
<dbReference type="GO" id="GO:0047631">
    <property type="term" value="F:ADP-ribose diphosphatase activity"/>
    <property type="evidence" value="ECO:0007669"/>
    <property type="project" value="UniProtKB-EC"/>
</dbReference>
<evidence type="ECO:0000256" key="1">
    <source>
        <dbReference type="ARBA" id="ARBA00001946"/>
    </source>
</evidence>
<protein>
    <recommendedName>
        <fullName evidence="4">ADP-ribose pyrophosphatase</fullName>
        <ecNumber evidence="3">3.6.1.13</ecNumber>
    </recommendedName>
    <alternativeName>
        <fullName evidence="9">ADP-ribose diphosphatase</fullName>
    </alternativeName>
    <alternativeName>
        <fullName evidence="11">ADP-ribose phosphohydrolase</fullName>
    </alternativeName>
    <alternativeName>
        <fullName evidence="10">Adenosine diphosphoribose pyrophosphatase</fullName>
    </alternativeName>
</protein>
<proteinExistence type="inferred from homology"/>
<dbReference type="SUPFAM" id="SSF55811">
    <property type="entry name" value="Nudix"/>
    <property type="match status" value="1"/>
</dbReference>
<keyword evidence="5" id="KW-0479">Metal-binding</keyword>
<dbReference type="InterPro" id="IPR004385">
    <property type="entry name" value="NDP_pyrophosphatase"/>
</dbReference>
<evidence type="ECO:0000256" key="8">
    <source>
        <dbReference type="ARBA" id="ARBA00025164"/>
    </source>
</evidence>
<comment type="caution">
    <text evidence="14">The sequence shown here is derived from an EMBL/GenBank/DDBJ whole genome shotgun (WGS) entry which is preliminary data.</text>
</comment>
<keyword evidence="15" id="KW-1185">Reference proteome</keyword>
<dbReference type="Gene3D" id="3.90.79.10">
    <property type="entry name" value="Nucleoside Triphosphate Pyrophosphohydrolase"/>
    <property type="match status" value="1"/>
</dbReference>
<evidence type="ECO:0000256" key="2">
    <source>
        <dbReference type="ARBA" id="ARBA00007482"/>
    </source>
</evidence>
<evidence type="ECO:0000313" key="14">
    <source>
        <dbReference type="EMBL" id="MFC4700482.1"/>
    </source>
</evidence>
<dbReference type="PROSITE" id="PS51462">
    <property type="entry name" value="NUDIX"/>
    <property type="match status" value="1"/>
</dbReference>
<keyword evidence="6 14" id="KW-0378">Hydrolase</keyword>
<gene>
    <name evidence="14" type="primary">nudF</name>
    <name evidence="14" type="ORF">ACFO4O_09955</name>
</gene>
<evidence type="ECO:0000256" key="11">
    <source>
        <dbReference type="ARBA" id="ARBA00033056"/>
    </source>
</evidence>
<dbReference type="PANTHER" id="PTHR11839:SF5">
    <property type="entry name" value="ADP-RIBOSE PYROPHOSPHATASE"/>
    <property type="match status" value="1"/>
</dbReference>
<dbReference type="NCBIfam" id="NF008003">
    <property type="entry name" value="PRK10729.1"/>
    <property type="match status" value="1"/>
</dbReference>
<dbReference type="Pfam" id="PF00293">
    <property type="entry name" value="NUDIX"/>
    <property type="match status" value="1"/>
</dbReference>
<evidence type="ECO:0000256" key="12">
    <source>
        <dbReference type="ARBA" id="ARBA00049546"/>
    </source>
</evidence>
<sequence length="206" mass="23379">MSQFTKNDVKLLNSQTLYSGFFKMVKYSFTHKKYDGSESALVQREVFERGHAVAVLAYDRNCEEFVLIEQFRYPAVPTTDDPWMIEIIAGIIEQGEQEVEVCKREALEEAGVHLHKITKALTYLSSPGGTTERLHIYMAEVDANSAEGIHGLDSESEDIKVLRVSEKQAIAWLCAGKIDNAAAIIALQWFALNKQELFARWDSWED</sequence>
<dbReference type="PROSITE" id="PS00893">
    <property type="entry name" value="NUDIX_BOX"/>
    <property type="match status" value="1"/>
</dbReference>
<evidence type="ECO:0000256" key="7">
    <source>
        <dbReference type="ARBA" id="ARBA00022842"/>
    </source>
</evidence>
<dbReference type="EMBL" id="JBHSGU010000002">
    <property type="protein sequence ID" value="MFC4700482.1"/>
    <property type="molecule type" value="Genomic_DNA"/>
</dbReference>